<dbReference type="HOGENOM" id="CLU_1711806_0_0_5"/>
<geneLocation type="plasmid" evidence="1 2">
    <name>pLPU83c</name>
</geneLocation>
<keyword evidence="2" id="KW-1185">Reference proteome</keyword>
<proteinExistence type="predicted"/>
<organism evidence="1 2">
    <name type="scientific">Rhizobium favelukesii</name>
    <dbReference type="NCBI Taxonomy" id="348824"/>
    <lineage>
        <taxon>Bacteria</taxon>
        <taxon>Pseudomonadati</taxon>
        <taxon>Pseudomonadota</taxon>
        <taxon>Alphaproteobacteria</taxon>
        <taxon>Hyphomicrobiales</taxon>
        <taxon>Rhizobiaceae</taxon>
        <taxon>Rhizobium/Agrobacterium group</taxon>
        <taxon>Rhizobium</taxon>
    </lineage>
</organism>
<keyword evidence="1" id="KW-0614">Plasmid</keyword>
<reference evidence="1" key="1">
    <citation type="submission" date="2013-11" db="EMBL/GenBank/DDBJ databases">
        <title>Draft genome sequence of the broad-host-range Rhizobium sp. LPU83 strain, a member of the low-genetic diversity Oregon-like Rhizobium sp. group.</title>
        <authorList>
            <person name="Wibberg D."/>
            <person name="Puehler A."/>
            <person name="Schlueter A."/>
        </authorList>
    </citation>
    <scope>NUCLEOTIDE SEQUENCE [LARGE SCALE GENOMIC DNA]</scope>
    <source>
        <strain evidence="1">LPU83</strain>
        <plasmid evidence="1">pLPU83c</plasmid>
    </source>
</reference>
<name>W6RJ21_9HYPH</name>
<protein>
    <submittedName>
        <fullName evidence="1">Uncharacterized protein</fullName>
    </submittedName>
</protein>
<dbReference type="AlphaFoldDB" id="W6RJ21"/>
<dbReference type="KEGG" id="rhl:LPU83_pLPU83c_0595"/>
<dbReference type="RefSeq" id="WP_210163847.1">
    <property type="nucleotide sequence ID" value="NZ_ATTO01000110.1"/>
</dbReference>
<sequence>MKPSVFVIGFPGSGQSANIEDLNSEKSYGRMKAHMNTVAGNEALVLDVVRRFPDVDVVALNPGFVKTGIRGNLFGCNKLLLKIIEGLEPEVYSTRITPMLVSPDLEGRSGAMFNNKAHAILPSKNVANPSYLHAVVDASERLVAPILTTDRRA</sequence>
<dbReference type="EMBL" id="HG916854">
    <property type="protein sequence ID" value="CDM61157.1"/>
    <property type="molecule type" value="Genomic_DNA"/>
</dbReference>
<evidence type="ECO:0000313" key="2">
    <source>
        <dbReference type="Proteomes" id="UP000019443"/>
    </source>
</evidence>
<evidence type="ECO:0000313" key="1">
    <source>
        <dbReference type="EMBL" id="CDM61157.1"/>
    </source>
</evidence>
<gene>
    <name evidence="1" type="ORF">LPU83_pLPU83c_0595</name>
</gene>
<dbReference type="Proteomes" id="UP000019443">
    <property type="component" value="Plasmid pLPU83c"/>
</dbReference>
<accession>W6RJ21</accession>
<dbReference type="PATRIC" id="fig|348824.6.peg.5348"/>